<keyword evidence="4 7" id="KW-0812">Transmembrane</keyword>
<evidence type="ECO:0000256" key="4">
    <source>
        <dbReference type="ARBA" id="ARBA00022692"/>
    </source>
</evidence>
<keyword evidence="5 7" id="KW-1133">Transmembrane helix</keyword>
<feature type="transmembrane region" description="Helical" evidence="7">
    <location>
        <begin position="188"/>
        <end position="210"/>
    </location>
</feature>
<gene>
    <name evidence="9" type="ORF">EDD54_0179</name>
</gene>
<feature type="transmembrane region" description="Helical" evidence="7">
    <location>
        <begin position="248"/>
        <end position="269"/>
    </location>
</feature>
<dbReference type="GO" id="GO:0055085">
    <property type="term" value="P:transmembrane transport"/>
    <property type="evidence" value="ECO:0007669"/>
    <property type="project" value="InterPro"/>
</dbReference>
<dbReference type="InterPro" id="IPR050366">
    <property type="entry name" value="BP-dependent_transpt_permease"/>
</dbReference>
<feature type="domain" description="ABC transmembrane type-1" evidence="8">
    <location>
        <begin position="122"/>
        <end position="324"/>
    </location>
</feature>
<feature type="transmembrane region" description="Helical" evidence="7">
    <location>
        <begin position="304"/>
        <end position="324"/>
    </location>
</feature>
<dbReference type="AlphaFoldDB" id="A0A4R6RIH1"/>
<evidence type="ECO:0000256" key="1">
    <source>
        <dbReference type="ARBA" id="ARBA00004651"/>
    </source>
</evidence>
<sequence>MTDIPLPPATAGSDRPDGPWARARAKLLADHAAIGAAVVLVLIVLAVLAAPLYARHVSGTDPFRSTLSAKIEIGGKKVPVMERSTEGLGLGVTPIGPTWGPRYLLGADSQGRDVAARLLYGGRNSLLIAGSATALCLFLAALVGVTAGFFGGAVDLVLSRLLDVLWAFPVYLLAISLSIVLINGGLTIGPITIASNSLMLPILIIGVIYVPYVARPIRGQVLTLKRSEFVLASVGLGIPRRRILVKDILPNVSTTLIVFVPLMMALNIVTESALSFLSIGVQPPDASWGTIIQEGQGLLYSRPAVSLAPGIAIVVTVLALNVLGDGVRDAFDPRSKLRPR</sequence>
<dbReference type="Gene3D" id="1.10.3720.10">
    <property type="entry name" value="MetI-like"/>
    <property type="match status" value="1"/>
</dbReference>
<dbReference type="Pfam" id="PF00528">
    <property type="entry name" value="BPD_transp_1"/>
    <property type="match status" value="1"/>
</dbReference>
<dbReference type="CDD" id="cd06261">
    <property type="entry name" value="TM_PBP2"/>
    <property type="match status" value="1"/>
</dbReference>
<evidence type="ECO:0000256" key="3">
    <source>
        <dbReference type="ARBA" id="ARBA00022475"/>
    </source>
</evidence>
<evidence type="ECO:0000256" key="5">
    <source>
        <dbReference type="ARBA" id="ARBA00022989"/>
    </source>
</evidence>
<comment type="subcellular location">
    <subcellularLocation>
        <location evidence="1 7">Cell membrane</location>
        <topology evidence="1 7">Multi-pass membrane protein</topology>
    </subcellularLocation>
</comment>
<dbReference type="RefSeq" id="WP_126537452.1">
    <property type="nucleotide sequence ID" value="NZ_BSPM01000008.1"/>
</dbReference>
<dbReference type="PANTHER" id="PTHR43386">
    <property type="entry name" value="OLIGOPEPTIDE TRANSPORT SYSTEM PERMEASE PROTEIN APPC"/>
    <property type="match status" value="1"/>
</dbReference>
<dbReference type="InterPro" id="IPR000515">
    <property type="entry name" value="MetI-like"/>
</dbReference>
<feature type="transmembrane region" description="Helical" evidence="7">
    <location>
        <begin position="32"/>
        <end position="54"/>
    </location>
</feature>
<name>A0A4R6RIH1_9HYPH</name>
<evidence type="ECO:0000256" key="2">
    <source>
        <dbReference type="ARBA" id="ARBA00022448"/>
    </source>
</evidence>
<proteinExistence type="inferred from homology"/>
<keyword evidence="3" id="KW-1003">Cell membrane</keyword>
<evidence type="ECO:0000313" key="9">
    <source>
        <dbReference type="EMBL" id="TDP86309.1"/>
    </source>
</evidence>
<feature type="transmembrane region" description="Helical" evidence="7">
    <location>
        <begin position="164"/>
        <end position="182"/>
    </location>
</feature>
<dbReference type="GO" id="GO:0005886">
    <property type="term" value="C:plasma membrane"/>
    <property type="evidence" value="ECO:0007669"/>
    <property type="project" value="UniProtKB-SubCell"/>
</dbReference>
<evidence type="ECO:0000259" key="8">
    <source>
        <dbReference type="PROSITE" id="PS50928"/>
    </source>
</evidence>
<evidence type="ECO:0000256" key="6">
    <source>
        <dbReference type="ARBA" id="ARBA00023136"/>
    </source>
</evidence>
<evidence type="ECO:0000256" key="7">
    <source>
        <dbReference type="RuleBase" id="RU363032"/>
    </source>
</evidence>
<comment type="similarity">
    <text evidence="7">Belongs to the binding-protein-dependent transport system permease family.</text>
</comment>
<dbReference type="PROSITE" id="PS50928">
    <property type="entry name" value="ABC_TM1"/>
    <property type="match status" value="1"/>
</dbReference>
<organism evidence="9 10">
    <name type="scientific">Oharaeibacter diazotrophicus</name>
    <dbReference type="NCBI Taxonomy" id="1920512"/>
    <lineage>
        <taxon>Bacteria</taxon>
        <taxon>Pseudomonadati</taxon>
        <taxon>Pseudomonadota</taxon>
        <taxon>Alphaproteobacteria</taxon>
        <taxon>Hyphomicrobiales</taxon>
        <taxon>Pleomorphomonadaceae</taxon>
        <taxon>Oharaeibacter</taxon>
    </lineage>
</organism>
<dbReference type="SUPFAM" id="SSF161098">
    <property type="entry name" value="MetI-like"/>
    <property type="match status" value="1"/>
</dbReference>
<accession>A0A4R6RIH1</accession>
<protein>
    <submittedName>
        <fullName evidence="9">Peptide/nickel transport system permease protein</fullName>
    </submittedName>
</protein>
<keyword evidence="6 7" id="KW-0472">Membrane</keyword>
<dbReference type="EMBL" id="SNXY01000006">
    <property type="protein sequence ID" value="TDP86309.1"/>
    <property type="molecule type" value="Genomic_DNA"/>
</dbReference>
<dbReference type="InterPro" id="IPR035906">
    <property type="entry name" value="MetI-like_sf"/>
</dbReference>
<keyword evidence="2 7" id="KW-0813">Transport</keyword>
<dbReference type="OrthoDB" id="9812701at2"/>
<comment type="caution">
    <text evidence="9">The sequence shown here is derived from an EMBL/GenBank/DDBJ whole genome shotgun (WGS) entry which is preliminary data.</text>
</comment>
<dbReference type="Proteomes" id="UP000294547">
    <property type="component" value="Unassembled WGS sequence"/>
</dbReference>
<feature type="transmembrane region" description="Helical" evidence="7">
    <location>
        <begin position="126"/>
        <end position="152"/>
    </location>
</feature>
<reference evidence="9 10" key="1">
    <citation type="submission" date="2019-03" db="EMBL/GenBank/DDBJ databases">
        <title>Genomic Encyclopedia of Type Strains, Phase IV (KMG-IV): sequencing the most valuable type-strain genomes for metagenomic binning, comparative biology and taxonomic classification.</title>
        <authorList>
            <person name="Goeker M."/>
        </authorList>
    </citation>
    <scope>NUCLEOTIDE SEQUENCE [LARGE SCALE GENOMIC DNA]</scope>
    <source>
        <strain evidence="9 10">DSM 102969</strain>
    </source>
</reference>
<evidence type="ECO:0000313" key="10">
    <source>
        <dbReference type="Proteomes" id="UP000294547"/>
    </source>
</evidence>
<dbReference type="PANTHER" id="PTHR43386:SF25">
    <property type="entry name" value="PEPTIDE ABC TRANSPORTER PERMEASE PROTEIN"/>
    <property type="match status" value="1"/>
</dbReference>
<keyword evidence="10" id="KW-1185">Reference proteome</keyword>